<comment type="caution">
    <text evidence="7">Lacks conserved residue(s) required for the propagation of feature annotation.</text>
</comment>
<dbReference type="InterPro" id="IPR027417">
    <property type="entry name" value="P-loop_NTPase"/>
</dbReference>
<dbReference type="GO" id="GO:0005874">
    <property type="term" value="C:microtubule"/>
    <property type="evidence" value="ECO:0007669"/>
    <property type="project" value="UniProtKB-KW"/>
</dbReference>
<keyword evidence="3" id="KW-0547">Nucleotide-binding</keyword>
<dbReference type="STRING" id="300112.A0A4S2KN29"/>
<feature type="coiled-coil region" evidence="8">
    <location>
        <begin position="281"/>
        <end position="308"/>
    </location>
</feature>
<evidence type="ECO:0000256" key="1">
    <source>
        <dbReference type="ARBA" id="ARBA00004245"/>
    </source>
</evidence>
<evidence type="ECO:0000256" key="7">
    <source>
        <dbReference type="PROSITE-ProRule" id="PRU00283"/>
    </source>
</evidence>
<organism evidence="11 12">
    <name type="scientific">Temnothorax longispinosus</name>
    <dbReference type="NCBI Taxonomy" id="300112"/>
    <lineage>
        <taxon>Eukaryota</taxon>
        <taxon>Metazoa</taxon>
        <taxon>Ecdysozoa</taxon>
        <taxon>Arthropoda</taxon>
        <taxon>Hexapoda</taxon>
        <taxon>Insecta</taxon>
        <taxon>Pterygota</taxon>
        <taxon>Neoptera</taxon>
        <taxon>Endopterygota</taxon>
        <taxon>Hymenoptera</taxon>
        <taxon>Apocrita</taxon>
        <taxon>Aculeata</taxon>
        <taxon>Formicoidea</taxon>
        <taxon>Formicidae</taxon>
        <taxon>Myrmicinae</taxon>
        <taxon>Temnothorax</taxon>
    </lineage>
</organism>
<feature type="domain" description="Kinesin motor" evidence="10">
    <location>
        <begin position="459"/>
        <end position="673"/>
    </location>
</feature>
<evidence type="ECO:0000256" key="8">
    <source>
        <dbReference type="SAM" id="Coils"/>
    </source>
</evidence>
<dbReference type="InterPro" id="IPR027640">
    <property type="entry name" value="Kinesin-like_fam"/>
</dbReference>
<keyword evidence="2" id="KW-0493">Microtubule</keyword>
<feature type="domain" description="Kinesin motor" evidence="10">
    <location>
        <begin position="371"/>
        <end position="458"/>
    </location>
</feature>
<comment type="caution">
    <text evidence="11">The sequence shown here is derived from an EMBL/GenBank/DDBJ whole genome shotgun (WGS) entry which is preliminary data.</text>
</comment>
<dbReference type="GO" id="GO:0007018">
    <property type="term" value="P:microtubule-based movement"/>
    <property type="evidence" value="ECO:0007669"/>
    <property type="project" value="InterPro"/>
</dbReference>
<dbReference type="GO" id="GO:0003777">
    <property type="term" value="F:microtubule motor activity"/>
    <property type="evidence" value="ECO:0007669"/>
    <property type="project" value="InterPro"/>
</dbReference>
<dbReference type="EMBL" id="QBLH01001778">
    <property type="protein sequence ID" value="TGZ51163.1"/>
    <property type="molecule type" value="Genomic_DNA"/>
</dbReference>
<accession>A0A4S2KN29</accession>
<protein>
    <submittedName>
        <fullName evidence="11">Protein claret segregational</fullName>
    </submittedName>
</protein>
<keyword evidence="4" id="KW-0067">ATP-binding</keyword>
<dbReference type="GO" id="GO:0008017">
    <property type="term" value="F:microtubule binding"/>
    <property type="evidence" value="ECO:0007669"/>
    <property type="project" value="InterPro"/>
</dbReference>
<evidence type="ECO:0000256" key="4">
    <source>
        <dbReference type="ARBA" id="ARBA00022840"/>
    </source>
</evidence>
<keyword evidence="6" id="KW-0963">Cytoplasm</keyword>
<feature type="coiled-coil region" evidence="8">
    <location>
        <begin position="333"/>
        <end position="360"/>
    </location>
</feature>
<evidence type="ECO:0000259" key="10">
    <source>
        <dbReference type="PROSITE" id="PS50067"/>
    </source>
</evidence>
<evidence type="ECO:0000256" key="3">
    <source>
        <dbReference type="ARBA" id="ARBA00022741"/>
    </source>
</evidence>
<evidence type="ECO:0000256" key="6">
    <source>
        <dbReference type="ARBA" id="ARBA00023212"/>
    </source>
</evidence>
<dbReference type="SUPFAM" id="SSF52540">
    <property type="entry name" value="P-loop containing nucleoside triphosphate hydrolases"/>
    <property type="match status" value="1"/>
</dbReference>
<feature type="coiled-coil region" evidence="8">
    <location>
        <begin position="186"/>
        <end position="255"/>
    </location>
</feature>
<dbReference type="PANTHER" id="PTHR47972">
    <property type="entry name" value="KINESIN-LIKE PROTEIN KLP-3"/>
    <property type="match status" value="1"/>
</dbReference>
<dbReference type="SMART" id="SM00129">
    <property type="entry name" value="KISc"/>
    <property type="match status" value="1"/>
</dbReference>
<dbReference type="PANTHER" id="PTHR47972:SF45">
    <property type="entry name" value="PROTEIN CLARET SEGREGATIONAL"/>
    <property type="match status" value="1"/>
</dbReference>
<dbReference type="InterPro" id="IPR001752">
    <property type="entry name" value="Kinesin_motor_dom"/>
</dbReference>
<dbReference type="InterPro" id="IPR036961">
    <property type="entry name" value="Kinesin_motor_dom_sf"/>
</dbReference>
<dbReference type="Gene3D" id="3.40.850.10">
    <property type="entry name" value="Kinesin motor domain"/>
    <property type="match status" value="1"/>
</dbReference>
<dbReference type="GO" id="GO:0005524">
    <property type="term" value="F:ATP binding"/>
    <property type="evidence" value="ECO:0007669"/>
    <property type="project" value="UniProtKB-KW"/>
</dbReference>
<dbReference type="PROSITE" id="PS50067">
    <property type="entry name" value="KINESIN_MOTOR_2"/>
    <property type="match status" value="2"/>
</dbReference>
<evidence type="ECO:0000256" key="5">
    <source>
        <dbReference type="ARBA" id="ARBA00023175"/>
    </source>
</evidence>
<keyword evidence="12" id="KW-1185">Reference proteome</keyword>
<dbReference type="AlphaFoldDB" id="A0A4S2KN29"/>
<name>A0A4S2KN29_9HYME</name>
<comment type="subcellular location">
    <subcellularLocation>
        <location evidence="1">Cytoplasm</location>
        <location evidence="1">Cytoskeleton</location>
    </subcellularLocation>
</comment>
<keyword evidence="5" id="KW-0505">Motor protein</keyword>
<evidence type="ECO:0000256" key="9">
    <source>
        <dbReference type="SAM" id="MobiDB-lite"/>
    </source>
</evidence>
<dbReference type="Proteomes" id="UP000310200">
    <property type="component" value="Unassembled WGS sequence"/>
</dbReference>
<keyword evidence="6" id="KW-0206">Cytoskeleton</keyword>
<dbReference type="PRINTS" id="PR00380">
    <property type="entry name" value="KINESINHEAVY"/>
</dbReference>
<reference evidence="11 12" key="1">
    <citation type="journal article" date="2019" name="Philos. Trans. R. Soc. Lond., B, Biol. Sci.">
        <title>Ant behaviour and brain gene expression of defending hosts depend on the ecological success of the intruding social parasite.</title>
        <authorList>
            <person name="Kaur R."/>
            <person name="Stoldt M."/>
            <person name="Jongepier E."/>
            <person name="Feldmeyer B."/>
            <person name="Menzel F."/>
            <person name="Bornberg-Bauer E."/>
            <person name="Foitzik S."/>
        </authorList>
    </citation>
    <scope>NUCLEOTIDE SEQUENCE [LARGE SCALE GENOMIC DNA]</scope>
    <source>
        <tissue evidence="11">Whole body</tissue>
    </source>
</reference>
<sequence length="690" mass="77828">MHESVPVSLIGRYQYTTPQQIQMESRLPKPKIVINRAINIADITAKNNNYKTIKNSNDMSASTATSTSTSTLTSTSTSASTSSGFASVKSINENKLSVKQPLVRSKTLSTITRPNNVKAIKRTGTNITHGESKKPFVARPVAKALMNKPTNNALMTNNTANRMNKGIQNDVDKGGKIKKWDLRGRLAHTSDKLSVEQQKNKDLESKCNVLQEMANTLQTSETACKTKVEELEVLNNTLTNELQTLTVEIVAIRKNEKDLAKRLQESEESRILLEMDAIRINKDLAKRLQESEESRTNLSRALNEIQERSKTQEVLISEQTQQLITLKTDLELQKEINKDLSTIKEELQTLTHKMDKERRILHNVIQELKGNIRVFCRVRPRTPKETEQMKALCNISFIDDCTIEVGKSDGSDAMSCSGKQRGTKQEFSFDKVFAPNASQADVFEELSLLVQSALEGYNVRHIFKEMKQFELLGWEYRIEASFLEIYNEHIVDLLDSEPKTHEIRMVDNKGQDLYVSNLQIEEIHSPEELHECLRTAQRNRAVAATQSNERSSRSHSVARIRLIGTHVTKQEVSIGNLNLVDLAGSERLKTEEAVRTAETKNINKSLANLGNVILALLKKQEHIPYRNSKLTHLLMPSLGGNSKTLMLLNVSPLDECYNETLNSLRFASNVNNCKTGSIKRSRMILQNTTN</sequence>
<dbReference type="Pfam" id="PF00225">
    <property type="entry name" value="Kinesin"/>
    <property type="match status" value="1"/>
</dbReference>
<evidence type="ECO:0000313" key="11">
    <source>
        <dbReference type="EMBL" id="TGZ51163.1"/>
    </source>
</evidence>
<evidence type="ECO:0000256" key="2">
    <source>
        <dbReference type="ARBA" id="ARBA00022701"/>
    </source>
</evidence>
<gene>
    <name evidence="11" type="ORF">DBV15_10522</name>
</gene>
<comment type="similarity">
    <text evidence="7">Belongs to the TRAFAC class myosin-kinesin ATPase superfamily. Kinesin family.</text>
</comment>
<proteinExistence type="inferred from homology"/>
<feature type="region of interest" description="Disordered" evidence="9">
    <location>
        <begin position="52"/>
        <end position="86"/>
    </location>
</feature>
<evidence type="ECO:0000313" key="12">
    <source>
        <dbReference type="Proteomes" id="UP000310200"/>
    </source>
</evidence>
<feature type="compositionally biased region" description="Low complexity" evidence="9">
    <location>
        <begin position="60"/>
        <end position="83"/>
    </location>
</feature>
<keyword evidence="8" id="KW-0175">Coiled coil</keyword>